<dbReference type="KEGG" id="vg:36841795"/>
<dbReference type="GeneID" id="36841795"/>
<dbReference type="PANTHER" id="PTHR46586:SF3">
    <property type="entry name" value="ANKYRIN REPEAT-CONTAINING PROTEIN"/>
    <property type="match status" value="1"/>
</dbReference>
<protein>
    <recommendedName>
        <fullName evidence="3">F-box incomplete domain containing protein</fullName>
    </recommendedName>
</protein>
<proteinExistence type="predicted"/>
<name>A0A2U7UG71_9VIRU</name>
<dbReference type="InterPro" id="IPR052050">
    <property type="entry name" value="SecEffector_AnkRepeat"/>
</dbReference>
<organism evidence="2">
    <name type="scientific">Pandoravirus macleodensis</name>
    <dbReference type="NCBI Taxonomy" id="2107707"/>
    <lineage>
        <taxon>Viruses</taxon>
        <taxon>Pandoravirus</taxon>
    </lineage>
</organism>
<feature type="region of interest" description="Disordered" evidence="1">
    <location>
        <begin position="526"/>
        <end position="568"/>
    </location>
</feature>
<evidence type="ECO:0000256" key="1">
    <source>
        <dbReference type="SAM" id="MobiDB-lite"/>
    </source>
</evidence>
<dbReference type="RefSeq" id="YP_009481336.1">
    <property type="nucleotide sequence ID" value="NC_037665.1"/>
</dbReference>
<dbReference type="Proteomes" id="UP000249758">
    <property type="component" value="Segment"/>
</dbReference>
<evidence type="ECO:0008006" key="3">
    <source>
        <dbReference type="Google" id="ProtNLM"/>
    </source>
</evidence>
<dbReference type="EMBL" id="MG011691">
    <property type="protein sequence ID" value="AVK77340.1"/>
    <property type="molecule type" value="Genomic_DNA"/>
</dbReference>
<dbReference type="PANTHER" id="PTHR46586">
    <property type="entry name" value="ANKYRIN REPEAT-CONTAINING PROTEIN"/>
    <property type="match status" value="1"/>
</dbReference>
<feature type="compositionally biased region" description="Polar residues" evidence="1">
    <location>
        <begin position="543"/>
        <end position="557"/>
    </location>
</feature>
<reference evidence="2" key="1">
    <citation type="journal article" date="2018" name="Nat. Commun.">
        <title>Diversity and evolution of the emerging Pandoraviridae family.</title>
        <authorList>
            <person name="Legendre M."/>
            <person name="Fabre E."/>
            <person name="Poirot O."/>
            <person name="Jeudy S."/>
            <person name="Lartigue A."/>
            <person name="Alempic J.M."/>
            <person name="Beucher L."/>
            <person name="Philippe N."/>
            <person name="Bertaux L."/>
            <person name="Christo-Foroux E."/>
            <person name="Labadie K."/>
            <person name="Coute Y."/>
            <person name="Abergel C."/>
            <person name="Claverie J.M."/>
        </authorList>
    </citation>
    <scope>NUCLEOTIDE SEQUENCE [LARGE SCALE GENOMIC DNA]</scope>
    <source>
        <strain evidence="2">Macleodensis</strain>
    </source>
</reference>
<evidence type="ECO:0000313" key="2">
    <source>
        <dbReference type="EMBL" id="AVK77340.1"/>
    </source>
</evidence>
<accession>A0A2U7UG71</accession>
<sequence length="568" mass="60999">MMATLEKEGMTDDDEVTSGDATSFQAKESLAADRPIGLGDLPPEVRAHIVSMLVSPRHLAAARMASRLFAVSDDMDTVVLRRTSRWGISSILLSRAPLPLITKVLQASSSIKDPFILVTAASGGRLDVLRLVHAAVEANPPGSKIVASRHLVLAVESALKHGHVDVARYLVSRPIAGARYGAVSGARLCVPAATGGHATSMAFAHDHLPKGLGDAPCNCSSDVGRLAWEASLPNAALWLKEHGCAGYTAPTTDHLAHAIAYGLDDTLRAILAEIDPSHRKPSRTIDRALRATCYDGNLSTVMIAARAGLVVRAMPLYVGGSACGYTNILDYAESLFGTPRDVLRATAIAAAESTDGADSMRWIATKRPDVIDVTIMWMAIRSASLDTVRVLDGVLGTAFDWQRAAHAVLSAGDIEVLEFAIKEKGMVVDVMAVEGGVTLTPCLAQWLVSHYGLDAMQPVFDAVSTATARDQKKVPSLNWLETVKGACVRERSVTEAFANIYYLHWDDVDGVDEATGGRDPCDCRRCQRRPESPRPKKRPRINQMETAALQDTTQSSVAHMDEDPPTQE</sequence>
<gene>
    <name evidence="2" type="ORF">pmac_cds_652</name>
</gene>